<reference evidence="1" key="1">
    <citation type="journal article" date="2020" name="Fungal Divers.">
        <title>Resolving the Mortierellaceae phylogeny through synthesis of multi-gene phylogenetics and phylogenomics.</title>
        <authorList>
            <person name="Vandepol N."/>
            <person name="Liber J."/>
            <person name="Desiro A."/>
            <person name="Na H."/>
            <person name="Kennedy M."/>
            <person name="Barry K."/>
            <person name="Grigoriev I.V."/>
            <person name="Miller A.N."/>
            <person name="O'Donnell K."/>
            <person name="Stajich J.E."/>
            <person name="Bonito G."/>
        </authorList>
    </citation>
    <scope>NUCLEOTIDE SEQUENCE</scope>
    <source>
        <strain evidence="1">NVP60</strain>
    </source>
</reference>
<sequence>MTPPLRNTRISIFDIPHILDLICEDLSKDQLLTCLEVSRAWRANFTPQALRYVRFSNLKSHQTWTIIRRAGLIRYLTIDIADAGWFLNNPEAATCINLRELHCVDFNYQPKPKPCVDQSNNALRLIESCPKLETLVVDNLSSQYYTDHFTEAVLKSIFNHSSLTKIKIHLDSAPREFRTVLIKSLPTGLKDFELSIKGHFPRFNRRSRWCPAPEMTYPKDGYPWQRNEQQDFAESSSFSGSGSLSLERLVLRELRPGPTPEWRTQSLDEDTDSAVIIDHVVLNPEANRRYYPYHKLHVQIEMVRSFVERLPGLRYLVLTECDVSWFNLLQLLLDNCSDLVTIDLLDSRYSSFHSTNAYSTYGNIQFVGSFPVLKEFTMSGYMSEQLYEAVALMLVQSAATLEVVRIDRENHEQAFDGANPFHIGTTASWTQCTRLKELGIFQNGESLITDSFWELPAELSIYEPNKDCLTVFGKLEKLQLAVCHRDPLRNQHPNQSHCIQRYVSWYVEEAAQLDDSDLDEQDDEDWKPLNAINQNAEKTQERQRQLVERNHQRAFILQVRELFGRLKELEKLRELEIEWFVCYNISEMSLRDALELFRETEVKGNRHSNEYERTSRGWWGEVTEEDLVWLCLPWASRPNVDSSKLPLDIINAAARQYENKTQLPVSCHDIPNRSSSSKRPPWSTGDIYNTRGVSCCCCCG</sequence>
<dbReference type="Proteomes" id="UP000823405">
    <property type="component" value="Unassembled WGS sequence"/>
</dbReference>
<dbReference type="Gene3D" id="3.80.10.10">
    <property type="entry name" value="Ribonuclease Inhibitor"/>
    <property type="match status" value="1"/>
</dbReference>
<dbReference type="AlphaFoldDB" id="A0A9P6QUC9"/>
<evidence type="ECO:0000313" key="1">
    <source>
        <dbReference type="EMBL" id="KAG0292698.1"/>
    </source>
</evidence>
<evidence type="ECO:0008006" key="3">
    <source>
        <dbReference type="Google" id="ProtNLM"/>
    </source>
</evidence>
<dbReference type="OrthoDB" id="2437929at2759"/>
<dbReference type="EMBL" id="JAAAIN010002483">
    <property type="protein sequence ID" value="KAG0292698.1"/>
    <property type="molecule type" value="Genomic_DNA"/>
</dbReference>
<gene>
    <name evidence="1" type="ORF">BGZ97_005524</name>
</gene>
<keyword evidence="2" id="KW-1185">Reference proteome</keyword>
<comment type="caution">
    <text evidence="1">The sequence shown here is derived from an EMBL/GenBank/DDBJ whole genome shotgun (WGS) entry which is preliminary data.</text>
</comment>
<evidence type="ECO:0000313" key="2">
    <source>
        <dbReference type="Proteomes" id="UP000823405"/>
    </source>
</evidence>
<dbReference type="SUPFAM" id="SSF52047">
    <property type="entry name" value="RNI-like"/>
    <property type="match status" value="1"/>
</dbReference>
<organism evidence="1 2">
    <name type="scientific">Linnemannia gamsii</name>
    <dbReference type="NCBI Taxonomy" id="64522"/>
    <lineage>
        <taxon>Eukaryota</taxon>
        <taxon>Fungi</taxon>
        <taxon>Fungi incertae sedis</taxon>
        <taxon>Mucoromycota</taxon>
        <taxon>Mortierellomycotina</taxon>
        <taxon>Mortierellomycetes</taxon>
        <taxon>Mortierellales</taxon>
        <taxon>Mortierellaceae</taxon>
        <taxon>Linnemannia</taxon>
    </lineage>
</organism>
<proteinExistence type="predicted"/>
<name>A0A9P6QUC9_9FUNG</name>
<accession>A0A9P6QUC9</accession>
<dbReference type="InterPro" id="IPR032675">
    <property type="entry name" value="LRR_dom_sf"/>
</dbReference>
<protein>
    <recommendedName>
        <fullName evidence="3">F-box domain-containing protein</fullName>
    </recommendedName>
</protein>